<dbReference type="InterPro" id="IPR027381">
    <property type="entry name" value="LytR/CpsA/Psr_C"/>
</dbReference>
<dbReference type="PANTHER" id="PTHR33392:SF6">
    <property type="entry name" value="POLYISOPRENYL-TEICHOIC ACID--PEPTIDOGLYCAN TEICHOIC ACID TRANSFERASE TAGU"/>
    <property type="match status" value="1"/>
</dbReference>
<feature type="transmembrane region" description="Helical" evidence="3">
    <location>
        <begin position="39"/>
        <end position="63"/>
    </location>
</feature>
<evidence type="ECO:0000313" key="7">
    <source>
        <dbReference type="Proteomes" id="UP000183975"/>
    </source>
</evidence>
<dbReference type="Gene3D" id="3.40.630.190">
    <property type="entry name" value="LCP protein"/>
    <property type="match status" value="1"/>
</dbReference>
<dbReference type="Pfam" id="PF13399">
    <property type="entry name" value="LytR_C"/>
    <property type="match status" value="1"/>
</dbReference>
<feature type="compositionally biased region" description="Basic residues" evidence="2">
    <location>
        <begin position="7"/>
        <end position="18"/>
    </location>
</feature>
<organism evidence="6 7">
    <name type="scientific">Anaerotignum lactatifermentans DSM 14214</name>
    <dbReference type="NCBI Taxonomy" id="1121323"/>
    <lineage>
        <taxon>Bacteria</taxon>
        <taxon>Bacillati</taxon>
        <taxon>Bacillota</taxon>
        <taxon>Clostridia</taxon>
        <taxon>Lachnospirales</taxon>
        <taxon>Anaerotignaceae</taxon>
        <taxon>Anaerotignum</taxon>
    </lineage>
</organism>
<dbReference type="InterPro" id="IPR004474">
    <property type="entry name" value="LytR_CpsA_psr"/>
</dbReference>
<evidence type="ECO:0000256" key="3">
    <source>
        <dbReference type="SAM" id="Phobius"/>
    </source>
</evidence>
<feature type="domain" description="Cell envelope-related transcriptional attenuator" evidence="4">
    <location>
        <begin position="107"/>
        <end position="271"/>
    </location>
</feature>
<comment type="similarity">
    <text evidence="1">Belongs to the LytR/CpsA/Psr (LCP) family.</text>
</comment>
<sequence length="453" mass="50190">MINSMRGKQRRSSGHRSSKRDGSYEKPQKKRKPFRPIRTFFKIVVSIVMAFLILSGGAAFAYYKVTGESPFGGYVGSGSNLNLLDAMLGRDIKLNVAVFGTDKEGKRTDVMFVVHYESANESLDLLSLPRDTRVSVCDEVAKNYEETGRVYNQVTKLNAIHSYSDEDNCCQNTVLQIEDLLGINIDHYVKIDLDAFRKIVDTVGGVEVDVPQDMDYEDPAQDLYIHLDAGLQTLNGEQAEQLVRFRKYPTGDEGRIEVQQLFLKALAEKVLSSESILKNLPEYISILYKDVQTDISLTDAVKYANYIGKIDMNKINMQTLPGAGQYVGNVSYFIHDPDETSLLVDQIFYQEHVTTPEGQTASSSKGLTIEVCNGGNVNGLARRFSDELAADGYTVTEPTTYDGKQVEKTRIQVKEAGTGSDLVSYFANAAVETAPDELPTGVDIRIILGTGES</sequence>
<gene>
    <name evidence="6" type="ORF">SAMN02745138_01692</name>
</gene>
<dbReference type="NCBIfam" id="TIGR00350">
    <property type="entry name" value="lytR_cpsA_psr"/>
    <property type="match status" value="1"/>
</dbReference>
<protein>
    <submittedName>
        <fullName evidence="6">Transcriptional attenuator, LytR family</fullName>
    </submittedName>
</protein>
<proteinExistence type="inferred from homology"/>
<feature type="domain" description="LytR/CpsA/Psr regulator C-terminal" evidence="5">
    <location>
        <begin position="367"/>
        <end position="450"/>
    </location>
</feature>
<keyword evidence="3" id="KW-0472">Membrane</keyword>
<keyword evidence="3" id="KW-1133">Transmembrane helix</keyword>
<dbReference type="PANTHER" id="PTHR33392">
    <property type="entry name" value="POLYISOPRENYL-TEICHOIC ACID--PEPTIDOGLYCAN TEICHOIC ACID TRANSFERASE TAGU"/>
    <property type="match status" value="1"/>
</dbReference>
<dbReference type="AlphaFoldDB" id="A0A1M6SAW1"/>
<dbReference type="Gene3D" id="3.30.70.2390">
    <property type="match status" value="1"/>
</dbReference>
<feature type="region of interest" description="Disordered" evidence="2">
    <location>
        <begin position="1"/>
        <end position="31"/>
    </location>
</feature>
<keyword evidence="7" id="KW-1185">Reference proteome</keyword>
<evidence type="ECO:0000313" key="6">
    <source>
        <dbReference type="EMBL" id="SHK41688.1"/>
    </source>
</evidence>
<dbReference type="Proteomes" id="UP000183975">
    <property type="component" value="Unassembled WGS sequence"/>
</dbReference>
<keyword evidence="3" id="KW-0812">Transmembrane</keyword>
<reference evidence="6 7" key="1">
    <citation type="submission" date="2016-11" db="EMBL/GenBank/DDBJ databases">
        <authorList>
            <person name="Jaros S."/>
            <person name="Januszkiewicz K."/>
            <person name="Wedrychowicz H."/>
        </authorList>
    </citation>
    <scope>NUCLEOTIDE SEQUENCE [LARGE SCALE GENOMIC DNA]</scope>
    <source>
        <strain evidence="6 7">DSM 14214</strain>
    </source>
</reference>
<evidence type="ECO:0000256" key="2">
    <source>
        <dbReference type="SAM" id="MobiDB-lite"/>
    </source>
</evidence>
<evidence type="ECO:0000256" key="1">
    <source>
        <dbReference type="ARBA" id="ARBA00006068"/>
    </source>
</evidence>
<evidence type="ECO:0000259" key="4">
    <source>
        <dbReference type="Pfam" id="PF03816"/>
    </source>
</evidence>
<dbReference type="Pfam" id="PF03816">
    <property type="entry name" value="LytR_cpsA_psr"/>
    <property type="match status" value="1"/>
</dbReference>
<name>A0A1M6SAW1_9FIRM</name>
<accession>A0A1M6SAW1</accession>
<dbReference type="InterPro" id="IPR050922">
    <property type="entry name" value="LytR/CpsA/Psr_CW_biosynth"/>
</dbReference>
<evidence type="ECO:0000259" key="5">
    <source>
        <dbReference type="Pfam" id="PF13399"/>
    </source>
</evidence>
<dbReference type="EMBL" id="FRAH01000026">
    <property type="protein sequence ID" value="SHK41688.1"/>
    <property type="molecule type" value="Genomic_DNA"/>
</dbReference>